<comment type="subcellular location">
    <subcellularLocation>
        <location evidence="1 7">Endoplasmic reticulum membrane</location>
        <topology evidence="1 7">Multi-pass membrane protein</topology>
    </subcellularLocation>
</comment>
<proteinExistence type="inferred from homology"/>
<feature type="region of interest" description="Disordered" evidence="8">
    <location>
        <begin position="63"/>
        <end position="89"/>
    </location>
</feature>
<sequence length="337" mass="36707">MKGCCSNGRRAALALMLVLGVLSVSCNGASPTTTAMFGVVSPNEISNNRAAALLLDVRGGARKKKSRTGSLNSKTVTGKKKVGAKKAAEKKPESMGNALGDWYNQIPRFTKIYVNMIIACTVLGLLLGEERAQSVLALDPMRLIYGLELWRPLTAASFLGKPSISWLMSGYYLYEYGASLEKAYGPAEYIVFLFTQISLLTVLSAMLGIPFFTQSVITGMLHVLSRAMPHQKVKWLVITVPYWTLPYGLMISDVLQSQGSAAAAVPHILGILVGHFYQFNRFVWPKTGGEDWLRAPDFMLQKLDPDAAIKNAAKESVNKALQKRKRGKGKKLGSASA</sequence>
<gene>
    <name evidence="10" type="ORF">PAUS00366_LOCUS3824</name>
</gene>
<dbReference type="EMBL" id="HBIX01004843">
    <property type="protein sequence ID" value="CAE0711097.1"/>
    <property type="molecule type" value="Transcribed_RNA"/>
</dbReference>
<evidence type="ECO:0000256" key="8">
    <source>
        <dbReference type="SAM" id="MobiDB-lite"/>
    </source>
</evidence>
<keyword evidence="6 7" id="KW-0472">Membrane</keyword>
<feature type="chain" id="PRO_5030506440" description="Derlin" evidence="9">
    <location>
        <begin position="29"/>
        <end position="337"/>
    </location>
</feature>
<organism evidence="10">
    <name type="scientific">Pseudo-nitzschia australis</name>
    <dbReference type="NCBI Taxonomy" id="44445"/>
    <lineage>
        <taxon>Eukaryota</taxon>
        <taxon>Sar</taxon>
        <taxon>Stramenopiles</taxon>
        <taxon>Ochrophyta</taxon>
        <taxon>Bacillariophyta</taxon>
        <taxon>Bacillariophyceae</taxon>
        <taxon>Bacillariophycidae</taxon>
        <taxon>Bacillariales</taxon>
        <taxon>Bacillariaceae</taxon>
        <taxon>Pseudo-nitzschia</taxon>
    </lineage>
</organism>
<dbReference type="InterPro" id="IPR035952">
    <property type="entry name" value="Rhomboid-like_sf"/>
</dbReference>
<evidence type="ECO:0000256" key="5">
    <source>
        <dbReference type="ARBA" id="ARBA00022989"/>
    </source>
</evidence>
<accession>A0A7S4ACF0</accession>
<keyword evidence="9" id="KW-0732">Signal</keyword>
<comment type="function">
    <text evidence="7">May be involved in the degradation of misfolded endoplasmic reticulum (ER) luminal proteins.</text>
</comment>
<dbReference type="SUPFAM" id="SSF144091">
    <property type="entry name" value="Rhomboid-like"/>
    <property type="match status" value="1"/>
</dbReference>
<evidence type="ECO:0000256" key="7">
    <source>
        <dbReference type="RuleBase" id="RU363059"/>
    </source>
</evidence>
<evidence type="ECO:0000256" key="1">
    <source>
        <dbReference type="ARBA" id="ARBA00004477"/>
    </source>
</evidence>
<dbReference type="AlphaFoldDB" id="A0A7S4ACF0"/>
<evidence type="ECO:0000256" key="6">
    <source>
        <dbReference type="ARBA" id="ARBA00023136"/>
    </source>
</evidence>
<feature type="transmembrane region" description="Helical" evidence="7">
    <location>
        <begin position="189"/>
        <end position="212"/>
    </location>
</feature>
<dbReference type="Gene3D" id="1.20.1540.10">
    <property type="entry name" value="Rhomboid-like"/>
    <property type="match status" value="1"/>
</dbReference>
<dbReference type="GO" id="GO:0006950">
    <property type="term" value="P:response to stress"/>
    <property type="evidence" value="ECO:0007669"/>
    <property type="project" value="UniProtKB-ARBA"/>
</dbReference>
<feature type="transmembrane region" description="Helical" evidence="7">
    <location>
        <begin position="258"/>
        <end position="277"/>
    </location>
</feature>
<name>A0A7S4ACF0_9STRA</name>
<keyword evidence="3 7" id="KW-0812">Transmembrane</keyword>
<reference evidence="10" key="1">
    <citation type="submission" date="2021-01" db="EMBL/GenBank/DDBJ databases">
        <authorList>
            <person name="Corre E."/>
            <person name="Pelletier E."/>
            <person name="Niang G."/>
            <person name="Scheremetjew M."/>
            <person name="Finn R."/>
            <person name="Kale V."/>
            <person name="Holt S."/>
            <person name="Cochrane G."/>
            <person name="Meng A."/>
            <person name="Brown T."/>
            <person name="Cohen L."/>
        </authorList>
    </citation>
    <scope>NUCLEOTIDE SEQUENCE</scope>
    <source>
        <strain evidence="10">10249 10 AB</strain>
    </source>
</reference>
<evidence type="ECO:0000256" key="9">
    <source>
        <dbReference type="SAM" id="SignalP"/>
    </source>
</evidence>
<evidence type="ECO:0000256" key="3">
    <source>
        <dbReference type="ARBA" id="ARBA00022692"/>
    </source>
</evidence>
<evidence type="ECO:0000313" key="10">
    <source>
        <dbReference type="EMBL" id="CAE0711097.1"/>
    </source>
</evidence>
<comment type="similarity">
    <text evidence="2 7">Belongs to the derlin family.</text>
</comment>
<dbReference type="PROSITE" id="PS51257">
    <property type="entry name" value="PROKAR_LIPOPROTEIN"/>
    <property type="match status" value="1"/>
</dbReference>
<dbReference type="InterPro" id="IPR007599">
    <property type="entry name" value="DER1"/>
</dbReference>
<keyword evidence="4 7" id="KW-0256">Endoplasmic reticulum</keyword>
<evidence type="ECO:0000256" key="2">
    <source>
        <dbReference type="ARBA" id="ARBA00008917"/>
    </source>
</evidence>
<keyword evidence="5 7" id="KW-1133">Transmembrane helix</keyword>
<dbReference type="Pfam" id="PF04511">
    <property type="entry name" value="DER1"/>
    <property type="match status" value="1"/>
</dbReference>
<evidence type="ECO:0000256" key="4">
    <source>
        <dbReference type="ARBA" id="ARBA00022824"/>
    </source>
</evidence>
<feature type="transmembrane region" description="Helical" evidence="7">
    <location>
        <begin position="112"/>
        <end position="128"/>
    </location>
</feature>
<feature type="signal peptide" evidence="9">
    <location>
        <begin position="1"/>
        <end position="28"/>
    </location>
</feature>
<feature type="transmembrane region" description="Helical" evidence="7">
    <location>
        <begin position="233"/>
        <end position="252"/>
    </location>
</feature>
<dbReference type="GO" id="GO:0005789">
    <property type="term" value="C:endoplasmic reticulum membrane"/>
    <property type="evidence" value="ECO:0007669"/>
    <property type="project" value="UniProtKB-SubCell"/>
</dbReference>
<dbReference type="PANTHER" id="PTHR11009">
    <property type="entry name" value="DER1-LIKE PROTEIN, DERLIN"/>
    <property type="match status" value="1"/>
</dbReference>
<protein>
    <recommendedName>
        <fullName evidence="7">Derlin</fullName>
    </recommendedName>
</protein>